<reference evidence="1 2" key="1">
    <citation type="submission" date="2018-06" db="EMBL/GenBank/DDBJ databases">
        <authorList>
            <consortium name="Pathogen Informatics"/>
            <person name="Doyle S."/>
        </authorList>
    </citation>
    <scope>NUCLEOTIDE SEQUENCE [LARGE SCALE GENOMIC DNA]</scope>
    <source>
        <strain evidence="1 2">NCTC11535</strain>
    </source>
</reference>
<gene>
    <name evidence="1" type="ORF">NCTC11535_01475</name>
</gene>
<dbReference type="EMBL" id="UAPQ01000008">
    <property type="protein sequence ID" value="SPT53791.1"/>
    <property type="molecule type" value="Genomic_DNA"/>
</dbReference>
<evidence type="ECO:0000313" key="2">
    <source>
        <dbReference type="Proteomes" id="UP000250006"/>
    </source>
</evidence>
<evidence type="ECO:0000313" key="1">
    <source>
        <dbReference type="EMBL" id="SPT53791.1"/>
    </source>
</evidence>
<proteinExistence type="predicted"/>
<name>A0ABY1VNU5_9ACTO</name>
<keyword evidence="2" id="KW-1185">Reference proteome</keyword>
<accession>A0ABY1VNU5</accession>
<protein>
    <submittedName>
        <fullName evidence="1">Uncharacterized protein</fullName>
    </submittedName>
</protein>
<dbReference type="RefSeq" id="WP_111836733.1">
    <property type="nucleotide sequence ID" value="NZ_UAPQ01000008.1"/>
</dbReference>
<dbReference type="Proteomes" id="UP000250006">
    <property type="component" value="Unassembled WGS sequence"/>
</dbReference>
<sequence length="74" mass="8101">MRPYRRLIASNIIINLKTGTALAGALVRQDGQLLFLRNVTLYSVGADPTPVDGEVVVERDHIDFIQRPIVGGSL</sequence>
<comment type="caution">
    <text evidence="1">The sequence shown here is derived from an EMBL/GenBank/DDBJ whole genome shotgun (WGS) entry which is preliminary data.</text>
</comment>
<organism evidence="1 2">
    <name type="scientific">Actinomyces bovis</name>
    <dbReference type="NCBI Taxonomy" id="1658"/>
    <lineage>
        <taxon>Bacteria</taxon>
        <taxon>Bacillati</taxon>
        <taxon>Actinomycetota</taxon>
        <taxon>Actinomycetes</taxon>
        <taxon>Actinomycetales</taxon>
        <taxon>Actinomycetaceae</taxon>
        <taxon>Actinomyces</taxon>
    </lineage>
</organism>